<gene>
    <name evidence="3" type="ORF">SAMN04488514_11560</name>
</gene>
<feature type="domain" description="CHAT" evidence="2">
    <location>
        <begin position="788"/>
        <end position="1108"/>
    </location>
</feature>
<dbReference type="InterPro" id="IPR011990">
    <property type="entry name" value="TPR-like_helical_dom_sf"/>
</dbReference>
<feature type="region of interest" description="Disordered" evidence="1">
    <location>
        <begin position="176"/>
        <end position="204"/>
    </location>
</feature>
<organism evidence="3 4">
    <name type="scientific">Kriegella aquimaris</name>
    <dbReference type="NCBI Taxonomy" id="192904"/>
    <lineage>
        <taxon>Bacteria</taxon>
        <taxon>Pseudomonadati</taxon>
        <taxon>Bacteroidota</taxon>
        <taxon>Flavobacteriia</taxon>
        <taxon>Flavobacteriales</taxon>
        <taxon>Flavobacteriaceae</taxon>
        <taxon>Kriegella</taxon>
    </lineage>
</organism>
<evidence type="ECO:0000259" key="2">
    <source>
        <dbReference type="Pfam" id="PF12770"/>
    </source>
</evidence>
<reference evidence="4" key="1">
    <citation type="submission" date="2016-10" db="EMBL/GenBank/DDBJ databases">
        <authorList>
            <person name="Varghese N."/>
            <person name="Submissions S."/>
        </authorList>
    </citation>
    <scope>NUCLEOTIDE SEQUENCE [LARGE SCALE GENOMIC DNA]</scope>
    <source>
        <strain evidence="4">DSM 19886</strain>
    </source>
</reference>
<dbReference type="Gene3D" id="1.25.40.10">
    <property type="entry name" value="Tetratricopeptide repeat domain"/>
    <property type="match status" value="1"/>
</dbReference>
<proteinExistence type="predicted"/>
<name>A0A1G9WDT7_9FLAO</name>
<dbReference type="Pfam" id="PF12770">
    <property type="entry name" value="CHAT"/>
    <property type="match status" value="1"/>
</dbReference>
<accession>A0A1G9WDT7</accession>
<evidence type="ECO:0000256" key="1">
    <source>
        <dbReference type="SAM" id="MobiDB-lite"/>
    </source>
</evidence>
<dbReference type="InterPro" id="IPR024983">
    <property type="entry name" value="CHAT_dom"/>
</dbReference>
<dbReference type="OrthoDB" id="9771112at2"/>
<keyword evidence="4" id="KW-1185">Reference proteome</keyword>
<dbReference type="STRING" id="192904.SAMN04488514_11560"/>
<dbReference type="SUPFAM" id="SSF48452">
    <property type="entry name" value="TPR-like"/>
    <property type="match status" value="1"/>
</dbReference>
<feature type="compositionally biased region" description="Polar residues" evidence="1">
    <location>
        <begin position="185"/>
        <end position="204"/>
    </location>
</feature>
<evidence type="ECO:0000313" key="4">
    <source>
        <dbReference type="Proteomes" id="UP000199440"/>
    </source>
</evidence>
<evidence type="ECO:0000313" key="3">
    <source>
        <dbReference type="EMBL" id="SDM82433.1"/>
    </source>
</evidence>
<dbReference type="EMBL" id="FNGV01000015">
    <property type="protein sequence ID" value="SDM82433.1"/>
    <property type="molecule type" value="Genomic_DNA"/>
</dbReference>
<protein>
    <submittedName>
        <fullName evidence="3">Anaphase-promoting complex, cyclosome, subunit 3</fullName>
    </submittedName>
</protein>
<dbReference type="Proteomes" id="UP000199440">
    <property type="component" value="Unassembled WGS sequence"/>
</dbReference>
<sequence length="1109" mass="126405">MKVFLFLLTTSIHFGLFSIDHSSKDFQENLLITASTEIRTAQTLIQAKKYDEAMTLLGQIRKKIQDSKPQETFTMLTLQAISLENSIYLEQKEYDKGISFLKSSFNTLLQSSYENENFPILIFSQATGMLQGYERAKRYEDVLAIYQFFEEKGTLTGPIKDLYQYQIAALNSSIKKRQEKENRKANTATTEKTSPTRTENSTENKALAATLSLQEAVDSNTFSKEDILRMAEYSQDEDTDADIAKLLALADLKEEMDTKTDFTNNAALLEKLQQVDPDGADEFNGEMNQIAQKITTLLGIEDLNDLDNLSIGDMNLNFEAIQQMAAESDLDISMDSIKYAWNNLKTNDSLLYDKLKRTSQKNLSEMNDSNTTGTSRLMETHNLFGANLRLKEYGLAKKNLDDFASIYQNLPEIERGDYDESIINISYWSLYFAQKKYRQALPYAVNLTENNKGIAHTNSEYTVALTYFQMKEFQNAQKWSEIAITNLKAQGTKNNSTDIQQAKTVRAQSLLALEKYQEAFNSFESLEIQTQINPKREPSLLDLYFSPLSGMALACEKMGQSEKADKYMSQYINTVTDEVFERNMNSLVRPEENEEKYISDNIFYFLSERKKESEEVLGLGYNTALLFKEFQLNSAMTMADNYLDTNDRELKKLFYDYLEVKEKSKDLNSSSRQKDSLADYDRAYEKILKQKNKEQIVKLFDVSDLNFTHVKSQLKVREAALEFVSYSPYAFSENSEAIFYGVFILMQNDTHPEFIPLFQDTDLKSFLEPTDNMGSTLAQTEYIYKTNATQLYQLIWKPLEQHLKNIKTLFYAPTGILHSLCFDALSSSNGSFLSDQYRLIRVGSTKNIAKTRASYQPYNKVALLGGIDYDYNLSSETSTRGGKERSGEFTALAGTAEEINLLNDLVKSQGLTAIINSEQNATEERLYHIIEQERPDILHVATHAFYVKSVEEDMFTASENVGYGIIKENQDPMNRSGLALAGANRFWKSGNKVSNQLEDGIVTANEMANLNLRNVKLVTLSACETALGRSSSNEGVFGLQRGLKMAGAENLLLSLWKVDDMVTKEYMTAFYSYLLQKKLSMQEAYAKTREDIKKAHPEPYFWASFVLIQ</sequence>
<dbReference type="AlphaFoldDB" id="A0A1G9WDT7"/>
<dbReference type="RefSeq" id="WP_089894455.1">
    <property type="nucleotide sequence ID" value="NZ_FNGV01000015.1"/>
</dbReference>
<dbReference type="PANTHER" id="PTHR10098">
    <property type="entry name" value="RAPSYN-RELATED"/>
    <property type="match status" value="1"/>
</dbReference>